<keyword evidence="4" id="KW-1185">Reference proteome</keyword>
<gene>
    <name evidence="3" type="ORF">IV417_04725</name>
</gene>
<reference evidence="3 4" key="1">
    <citation type="journal article" date="2021" name="Arch. Microbiol.">
        <title>Harenicola maris gen. nov., sp. nov. isolated from the Sea of Japan shallow sediments.</title>
        <authorList>
            <person name="Romanenko L.A."/>
            <person name="Kurilenko V.V."/>
            <person name="Chernysheva N.Y."/>
            <person name="Tekutyeva L.A."/>
            <person name="Velansky P.V."/>
            <person name="Svetashev V.I."/>
            <person name="Isaeva M.P."/>
        </authorList>
    </citation>
    <scope>NUCLEOTIDE SEQUENCE [LARGE SCALE GENOMIC DNA]</scope>
    <source>
        <strain evidence="3 4">KMM 3653</strain>
    </source>
</reference>
<comment type="similarity">
    <text evidence="1">Belongs to the AHA1 family.</text>
</comment>
<evidence type="ECO:0000313" key="3">
    <source>
        <dbReference type="EMBL" id="MBT0956679.1"/>
    </source>
</evidence>
<organism evidence="3 4">
    <name type="scientific">Harenicola maris</name>
    <dbReference type="NCBI Taxonomy" id="2841044"/>
    <lineage>
        <taxon>Bacteria</taxon>
        <taxon>Pseudomonadati</taxon>
        <taxon>Pseudomonadota</taxon>
        <taxon>Alphaproteobacteria</taxon>
        <taxon>Rhodobacterales</taxon>
        <taxon>Paracoccaceae</taxon>
        <taxon>Harenicola</taxon>
    </lineage>
</organism>
<dbReference type="Pfam" id="PF08327">
    <property type="entry name" value="AHSA1"/>
    <property type="match status" value="1"/>
</dbReference>
<dbReference type="RefSeq" id="WP_327792874.1">
    <property type="nucleotide sequence ID" value="NZ_JADQAZ010000001.1"/>
</dbReference>
<sequence>MSEPVYAKAILNRTFIKAPIDVVWSTLVATDEPLPFFFGGVCDTVDGLKEGAKMRMLHPNRKMAMVVGEVLRFEPPSCYSHTFQMTNIDEPPCKVTYNLREAAGGTEFDLVIENAVEGSKLMKEMVGAQGFIAGNLKALCERGRPAFSGRMVGLLSPVFGMFLKKGQRVEHWPLE</sequence>
<accession>A0AAP2CLU8</accession>
<comment type="caution">
    <text evidence="3">The sequence shown here is derived from an EMBL/GenBank/DDBJ whole genome shotgun (WGS) entry which is preliminary data.</text>
</comment>
<dbReference type="Gene3D" id="3.30.530.20">
    <property type="match status" value="1"/>
</dbReference>
<evidence type="ECO:0000259" key="2">
    <source>
        <dbReference type="Pfam" id="PF08327"/>
    </source>
</evidence>
<dbReference type="SUPFAM" id="SSF55961">
    <property type="entry name" value="Bet v1-like"/>
    <property type="match status" value="1"/>
</dbReference>
<evidence type="ECO:0000313" key="4">
    <source>
        <dbReference type="Proteomes" id="UP001315686"/>
    </source>
</evidence>
<proteinExistence type="inferred from homology"/>
<dbReference type="AlphaFoldDB" id="A0AAP2CLU8"/>
<dbReference type="Proteomes" id="UP001315686">
    <property type="component" value="Unassembled WGS sequence"/>
</dbReference>
<feature type="domain" description="Activator of Hsp90 ATPase homologue 1/2-like C-terminal" evidence="2">
    <location>
        <begin position="17"/>
        <end position="123"/>
    </location>
</feature>
<dbReference type="InterPro" id="IPR023393">
    <property type="entry name" value="START-like_dom_sf"/>
</dbReference>
<name>A0AAP2CLU8_9RHOB</name>
<protein>
    <submittedName>
        <fullName evidence="3">SRPBCC domain-containing protein</fullName>
    </submittedName>
</protein>
<evidence type="ECO:0000256" key="1">
    <source>
        <dbReference type="ARBA" id="ARBA00006817"/>
    </source>
</evidence>
<dbReference type="EMBL" id="JADQAZ010000001">
    <property type="protein sequence ID" value="MBT0956679.1"/>
    <property type="molecule type" value="Genomic_DNA"/>
</dbReference>
<dbReference type="InterPro" id="IPR013538">
    <property type="entry name" value="ASHA1/2-like_C"/>
</dbReference>